<evidence type="ECO:0000256" key="6">
    <source>
        <dbReference type="SAM" id="MobiDB-lite"/>
    </source>
</evidence>
<evidence type="ECO:0000313" key="9">
    <source>
        <dbReference type="Proteomes" id="UP001054902"/>
    </source>
</evidence>
<keyword evidence="4" id="KW-0560">Oxidoreductase</keyword>
<evidence type="ECO:0000256" key="3">
    <source>
        <dbReference type="ARBA" id="ARBA00022964"/>
    </source>
</evidence>
<gene>
    <name evidence="8" type="ORF">CTEN210_17295</name>
</gene>
<dbReference type="GO" id="GO:0005506">
    <property type="term" value="F:iron ion binding"/>
    <property type="evidence" value="ECO:0007669"/>
    <property type="project" value="InterPro"/>
</dbReference>
<dbReference type="PROSITE" id="PS51471">
    <property type="entry name" value="FE2OG_OXY"/>
    <property type="match status" value="1"/>
</dbReference>
<evidence type="ECO:0000256" key="4">
    <source>
        <dbReference type="ARBA" id="ARBA00023002"/>
    </source>
</evidence>
<dbReference type="PANTHER" id="PTHR10869:SF236">
    <property type="entry name" value="PROLYL 4-HYDROXYLASE ALPHA SUBUNIT DOMAIN-CONTAINING PROTEIN"/>
    <property type="match status" value="1"/>
</dbReference>
<reference evidence="8 9" key="1">
    <citation type="journal article" date="2021" name="Sci. Rep.">
        <title>The genome of the diatom Chaetoceros tenuissimus carries an ancient integrated fragment of an extant virus.</title>
        <authorList>
            <person name="Hongo Y."/>
            <person name="Kimura K."/>
            <person name="Takaki Y."/>
            <person name="Yoshida Y."/>
            <person name="Baba S."/>
            <person name="Kobayashi G."/>
            <person name="Nagasaki K."/>
            <person name="Hano T."/>
            <person name="Tomaru Y."/>
        </authorList>
    </citation>
    <scope>NUCLEOTIDE SEQUENCE [LARGE SCALE GENOMIC DNA]</scope>
    <source>
        <strain evidence="8 9">NIES-3715</strain>
    </source>
</reference>
<dbReference type="PANTHER" id="PTHR10869">
    <property type="entry name" value="PROLYL 4-HYDROXYLASE ALPHA SUBUNIT"/>
    <property type="match status" value="1"/>
</dbReference>
<evidence type="ECO:0000256" key="5">
    <source>
        <dbReference type="ARBA" id="ARBA00023004"/>
    </source>
</evidence>
<accession>A0AAD3DAF8</accession>
<protein>
    <recommendedName>
        <fullName evidence="7">Fe2OG dioxygenase domain-containing protein</fullName>
    </recommendedName>
</protein>
<dbReference type="InterPro" id="IPR045054">
    <property type="entry name" value="P4HA-like"/>
</dbReference>
<evidence type="ECO:0000256" key="1">
    <source>
        <dbReference type="ARBA" id="ARBA00001961"/>
    </source>
</evidence>
<dbReference type="GO" id="GO:0005783">
    <property type="term" value="C:endoplasmic reticulum"/>
    <property type="evidence" value="ECO:0007669"/>
    <property type="project" value="TreeGrafter"/>
</dbReference>
<dbReference type="InterPro" id="IPR005123">
    <property type="entry name" value="Oxoglu/Fe-dep_dioxygenase_dom"/>
</dbReference>
<keyword evidence="5" id="KW-0408">Iron</keyword>
<keyword evidence="2" id="KW-0479">Metal-binding</keyword>
<keyword evidence="3" id="KW-0223">Dioxygenase</keyword>
<comment type="cofactor">
    <cofactor evidence="1">
        <name>L-ascorbate</name>
        <dbReference type="ChEBI" id="CHEBI:38290"/>
    </cofactor>
</comment>
<keyword evidence="9" id="KW-1185">Reference proteome</keyword>
<dbReference type="Proteomes" id="UP001054902">
    <property type="component" value="Unassembled WGS sequence"/>
</dbReference>
<dbReference type="SMART" id="SM00702">
    <property type="entry name" value="P4Hc"/>
    <property type="match status" value="1"/>
</dbReference>
<dbReference type="InterPro" id="IPR006620">
    <property type="entry name" value="Pro_4_hyd_alph"/>
</dbReference>
<evidence type="ECO:0000256" key="2">
    <source>
        <dbReference type="ARBA" id="ARBA00022723"/>
    </source>
</evidence>
<feature type="region of interest" description="Disordered" evidence="6">
    <location>
        <begin position="1"/>
        <end position="46"/>
    </location>
</feature>
<dbReference type="GO" id="GO:0004656">
    <property type="term" value="F:procollagen-proline 4-dioxygenase activity"/>
    <property type="evidence" value="ECO:0007669"/>
    <property type="project" value="TreeGrafter"/>
</dbReference>
<sequence>MAKKKSKLKSTGGKNEASSDPKASKKQSSSSSFPKTLLQDSSNKVKDNGEYDYSQYYKVPKLKVETLVPSAVFVARNLLTQKECQEWVKYSEQQIGYEKLNRPQTREYAQRECGRISQNDWDMADLLYQRMKPMVDEIITQIVVPHANPNYQPITCNGNLRLYRYEKNMSFGKHYDGSERIDRFPNGNTEITVLVYLSSCKGGATRFYLPSSSSKKQNKNEIDKNGIAFQPEAGAILMHMHGDRCLEHEADAVADGVKYVLRTDIVYGCP</sequence>
<dbReference type="InterPro" id="IPR044862">
    <property type="entry name" value="Pro_4_hyd_alph_FE2OG_OXY"/>
</dbReference>
<dbReference type="EMBL" id="BLLK01000069">
    <property type="protein sequence ID" value="GFH60819.1"/>
    <property type="molecule type" value="Genomic_DNA"/>
</dbReference>
<feature type="domain" description="Fe2OG dioxygenase" evidence="7">
    <location>
        <begin position="155"/>
        <end position="267"/>
    </location>
</feature>
<proteinExistence type="predicted"/>
<comment type="caution">
    <text evidence="8">The sequence shown here is derived from an EMBL/GenBank/DDBJ whole genome shotgun (WGS) entry which is preliminary data.</text>
</comment>
<dbReference type="Pfam" id="PF13640">
    <property type="entry name" value="2OG-FeII_Oxy_3"/>
    <property type="match status" value="1"/>
</dbReference>
<evidence type="ECO:0000259" key="7">
    <source>
        <dbReference type="PROSITE" id="PS51471"/>
    </source>
</evidence>
<organism evidence="8 9">
    <name type="scientific">Chaetoceros tenuissimus</name>
    <dbReference type="NCBI Taxonomy" id="426638"/>
    <lineage>
        <taxon>Eukaryota</taxon>
        <taxon>Sar</taxon>
        <taxon>Stramenopiles</taxon>
        <taxon>Ochrophyta</taxon>
        <taxon>Bacillariophyta</taxon>
        <taxon>Coscinodiscophyceae</taxon>
        <taxon>Chaetocerotophycidae</taxon>
        <taxon>Chaetocerotales</taxon>
        <taxon>Chaetocerotaceae</taxon>
        <taxon>Chaetoceros</taxon>
    </lineage>
</organism>
<dbReference type="GO" id="GO:0031418">
    <property type="term" value="F:L-ascorbic acid binding"/>
    <property type="evidence" value="ECO:0007669"/>
    <property type="project" value="InterPro"/>
</dbReference>
<evidence type="ECO:0000313" key="8">
    <source>
        <dbReference type="EMBL" id="GFH60819.1"/>
    </source>
</evidence>
<name>A0AAD3DAF8_9STRA</name>
<dbReference type="Gene3D" id="2.60.120.620">
    <property type="entry name" value="q2cbj1_9rhob like domain"/>
    <property type="match status" value="1"/>
</dbReference>
<dbReference type="AlphaFoldDB" id="A0AAD3DAF8"/>